<reference evidence="1 2" key="1">
    <citation type="journal article" date="2021" name="Elife">
        <title>Chloroplast acquisition without the gene transfer in kleptoplastic sea slugs, Plakobranchus ocellatus.</title>
        <authorList>
            <person name="Maeda T."/>
            <person name="Takahashi S."/>
            <person name="Yoshida T."/>
            <person name="Shimamura S."/>
            <person name="Takaki Y."/>
            <person name="Nagai Y."/>
            <person name="Toyoda A."/>
            <person name="Suzuki Y."/>
            <person name="Arimoto A."/>
            <person name="Ishii H."/>
            <person name="Satoh N."/>
            <person name="Nishiyama T."/>
            <person name="Hasebe M."/>
            <person name="Maruyama T."/>
            <person name="Minagawa J."/>
            <person name="Obokata J."/>
            <person name="Shigenobu S."/>
        </authorList>
    </citation>
    <scope>NUCLEOTIDE SEQUENCE [LARGE SCALE GENOMIC DNA]</scope>
</reference>
<dbReference type="AlphaFoldDB" id="A0AAV4DI48"/>
<proteinExistence type="predicted"/>
<comment type="caution">
    <text evidence="1">The sequence shown here is derived from an EMBL/GenBank/DDBJ whole genome shotgun (WGS) entry which is preliminary data.</text>
</comment>
<protein>
    <submittedName>
        <fullName evidence="1">Uncharacterized protein</fullName>
    </submittedName>
</protein>
<gene>
    <name evidence="1" type="ORF">PoB_007035900</name>
</gene>
<sequence length="75" mass="7705">MPGSVLWKALHANPAGTYPTMMHWSRPAQPAALLPPVLPSGRGGIGGTVASVSALRSAATLPSRVRVLPSAPRPD</sequence>
<name>A0AAV4DI48_9GAST</name>
<keyword evidence="2" id="KW-1185">Reference proteome</keyword>
<organism evidence="1 2">
    <name type="scientific">Plakobranchus ocellatus</name>
    <dbReference type="NCBI Taxonomy" id="259542"/>
    <lineage>
        <taxon>Eukaryota</taxon>
        <taxon>Metazoa</taxon>
        <taxon>Spiralia</taxon>
        <taxon>Lophotrochozoa</taxon>
        <taxon>Mollusca</taxon>
        <taxon>Gastropoda</taxon>
        <taxon>Heterobranchia</taxon>
        <taxon>Euthyneura</taxon>
        <taxon>Panpulmonata</taxon>
        <taxon>Sacoglossa</taxon>
        <taxon>Placobranchoidea</taxon>
        <taxon>Plakobranchidae</taxon>
        <taxon>Plakobranchus</taxon>
    </lineage>
</organism>
<dbReference type="EMBL" id="BLXT01007928">
    <property type="protein sequence ID" value="GFO43854.1"/>
    <property type="molecule type" value="Genomic_DNA"/>
</dbReference>
<accession>A0AAV4DI48</accession>
<evidence type="ECO:0000313" key="2">
    <source>
        <dbReference type="Proteomes" id="UP000735302"/>
    </source>
</evidence>
<dbReference type="Proteomes" id="UP000735302">
    <property type="component" value="Unassembled WGS sequence"/>
</dbReference>
<evidence type="ECO:0000313" key="1">
    <source>
        <dbReference type="EMBL" id="GFO43854.1"/>
    </source>
</evidence>